<feature type="transmembrane region" description="Helical" evidence="8">
    <location>
        <begin position="198"/>
        <end position="218"/>
    </location>
</feature>
<comment type="caution">
    <text evidence="10">The sequence shown here is derived from an EMBL/GenBank/DDBJ whole genome shotgun (WGS) entry which is preliminary data.</text>
</comment>
<feature type="transmembrane region" description="Helical" evidence="8">
    <location>
        <begin position="137"/>
        <end position="156"/>
    </location>
</feature>
<evidence type="ECO:0000256" key="2">
    <source>
        <dbReference type="ARBA" id="ARBA00009045"/>
    </source>
</evidence>
<evidence type="ECO:0000256" key="7">
    <source>
        <dbReference type="SAM" id="MobiDB-lite"/>
    </source>
</evidence>
<dbReference type="SUPFAM" id="SSF144091">
    <property type="entry name" value="Rhomboid-like"/>
    <property type="match status" value="1"/>
</dbReference>
<evidence type="ECO:0000256" key="6">
    <source>
        <dbReference type="ARBA" id="ARBA00023136"/>
    </source>
</evidence>
<evidence type="ECO:0000256" key="4">
    <source>
        <dbReference type="ARBA" id="ARBA00022801"/>
    </source>
</evidence>
<dbReference type="Proteomes" id="UP000585507">
    <property type="component" value="Unassembled WGS sequence"/>
</dbReference>
<evidence type="ECO:0000259" key="9">
    <source>
        <dbReference type="Pfam" id="PF01694"/>
    </source>
</evidence>
<dbReference type="InterPro" id="IPR022764">
    <property type="entry name" value="Peptidase_S54_rhomboid_dom"/>
</dbReference>
<keyword evidence="5 8" id="KW-1133">Transmembrane helix</keyword>
<dbReference type="PANTHER" id="PTHR43731">
    <property type="entry name" value="RHOMBOID PROTEASE"/>
    <property type="match status" value="1"/>
</dbReference>
<evidence type="ECO:0000313" key="10">
    <source>
        <dbReference type="EMBL" id="MBB5535184.1"/>
    </source>
</evidence>
<gene>
    <name evidence="10" type="ORF">GGD55_001878</name>
</gene>
<accession>A0A7W8U993</accession>
<keyword evidence="6 8" id="KW-0472">Membrane</keyword>
<name>A0A7W8U993_9HYPH</name>
<dbReference type="GO" id="GO:0004252">
    <property type="term" value="F:serine-type endopeptidase activity"/>
    <property type="evidence" value="ECO:0007669"/>
    <property type="project" value="InterPro"/>
</dbReference>
<dbReference type="Gene3D" id="1.20.1540.10">
    <property type="entry name" value="Rhomboid-like"/>
    <property type="match status" value="1"/>
</dbReference>
<evidence type="ECO:0000313" key="11">
    <source>
        <dbReference type="Proteomes" id="UP000585507"/>
    </source>
</evidence>
<dbReference type="InterPro" id="IPR050925">
    <property type="entry name" value="Rhomboid_protease_S54"/>
</dbReference>
<feature type="transmembrane region" description="Helical" evidence="8">
    <location>
        <begin position="163"/>
        <end position="186"/>
    </location>
</feature>
<evidence type="ECO:0000256" key="3">
    <source>
        <dbReference type="ARBA" id="ARBA00022692"/>
    </source>
</evidence>
<dbReference type="GO" id="GO:0006508">
    <property type="term" value="P:proteolysis"/>
    <property type="evidence" value="ECO:0007669"/>
    <property type="project" value="UniProtKB-KW"/>
</dbReference>
<comment type="subcellular location">
    <subcellularLocation>
        <location evidence="1">Membrane</location>
        <topology evidence="1">Multi-pass membrane protein</topology>
    </subcellularLocation>
</comment>
<keyword evidence="4" id="KW-0378">Hydrolase</keyword>
<feature type="domain" description="Peptidase S54 rhomboid" evidence="9">
    <location>
        <begin position="76"/>
        <end position="220"/>
    </location>
</feature>
<organism evidence="10 11">
    <name type="scientific">Rhizobium giardinii</name>
    <dbReference type="NCBI Taxonomy" id="56731"/>
    <lineage>
        <taxon>Bacteria</taxon>
        <taxon>Pseudomonadati</taxon>
        <taxon>Pseudomonadota</taxon>
        <taxon>Alphaproteobacteria</taxon>
        <taxon>Hyphomicrobiales</taxon>
        <taxon>Rhizobiaceae</taxon>
        <taxon>Rhizobium/Agrobacterium group</taxon>
        <taxon>Rhizobium</taxon>
    </lineage>
</organism>
<proteinExistence type="inferred from homology"/>
<keyword evidence="3 8" id="KW-0812">Transmembrane</keyword>
<comment type="similarity">
    <text evidence="2">Belongs to the peptidase S54 family.</text>
</comment>
<dbReference type="RefSeq" id="WP_018327099.1">
    <property type="nucleotide sequence ID" value="NZ_JACHBK010000004.1"/>
</dbReference>
<evidence type="ECO:0000256" key="8">
    <source>
        <dbReference type="SAM" id="Phobius"/>
    </source>
</evidence>
<evidence type="ECO:0000256" key="1">
    <source>
        <dbReference type="ARBA" id="ARBA00004141"/>
    </source>
</evidence>
<dbReference type="AlphaFoldDB" id="A0A7W8U993"/>
<sequence length="264" mass="28776">MFIPLHDANSLKHIKVQYVTISLIIVNVAMWLLTGPLVVPEAFSNATILGLGYIPAIAFDYAQLTPELVLVPDEATYVTYAFLHGDFWHLAGNMLFLWVFGDNVEDALGHVRYLIFYLLCAAAGALTHGLVNTASEAPLIGASGAISGVVAAYFLLHPKVRVWVLVLFRIPLPLPAFIPLALWIGQQFFMLVADPESGVSWGAHVGGIIAGLILVVILRRRDVPLFDRTIVTPRAVQHVEATPAMPSPMPAEATRKPTPWGRPS</sequence>
<dbReference type="Pfam" id="PF01694">
    <property type="entry name" value="Rhomboid"/>
    <property type="match status" value="1"/>
</dbReference>
<feature type="transmembrane region" description="Helical" evidence="8">
    <location>
        <begin position="16"/>
        <end position="39"/>
    </location>
</feature>
<keyword evidence="10" id="KW-0645">Protease</keyword>
<dbReference type="InterPro" id="IPR035952">
    <property type="entry name" value="Rhomboid-like_sf"/>
</dbReference>
<dbReference type="GO" id="GO:0016020">
    <property type="term" value="C:membrane"/>
    <property type="evidence" value="ECO:0007669"/>
    <property type="project" value="UniProtKB-SubCell"/>
</dbReference>
<reference evidence="10 11" key="1">
    <citation type="submission" date="2020-08" db="EMBL/GenBank/DDBJ databases">
        <title>Genomic Encyclopedia of Type Strains, Phase IV (KMG-V): Genome sequencing to study the core and pangenomes of soil and plant-associated prokaryotes.</title>
        <authorList>
            <person name="Whitman W."/>
        </authorList>
    </citation>
    <scope>NUCLEOTIDE SEQUENCE [LARGE SCALE GENOMIC DNA]</scope>
    <source>
        <strain evidence="10 11">SEMIA 4084</strain>
    </source>
</reference>
<feature type="region of interest" description="Disordered" evidence="7">
    <location>
        <begin position="242"/>
        <end position="264"/>
    </location>
</feature>
<evidence type="ECO:0000256" key="5">
    <source>
        <dbReference type="ARBA" id="ARBA00022989"/>
    </source>
</evidence>
<keyword evidence="11" id="KW-1185">Reference proteome</keyword>
<dbReference type="PANTHER" id="PTHR43731:SF14">
    <property type="entry name" value="PRESENILIN-ASSOCIATED RHOMBOID-LIKE PROTEIN, MITOCHONDRIAL"/>
    <property type="match status" value="1"/>
</dbReference>
<feature type="transmembrane region" description="Helical" evidence="8">
    <location>
        <begin position="77"/>
        <end position="101"/>
    </location>
</feature>
<protein>
    <submittedName>
        <fullName evidence="10">Membrane associated rhomboid family serine protease</fullName>
    </submittedName>
</protein>
<dbReference type="EMBL" id="JACHBK010000004">
    <property type="protein sequence ID" value="MBB5535184.1"/>
    <property type="molecule type" value="Genomic_DNA"/>
</dbReference>
<feature type="transmembrane region" description="Helical" evidence="8">
    <location>
        <begin position="113"/>
        <end position="131"/>
    </location>
</feature>